<dbReference type="InterPro" id="IPR015422">
    <property type="entry name" value="PyrdxlP-dep_Trfase_small"/>
</dbReference>
<dbReference type="Gene3D" id="1.10.260.50">
    <property type="match status" value="1"/>
</dbReference>
<dbReference type="Proteomes" id="UP000003330">
    <property type="component" value="Unassembled WGS sequence"/>
</dbReference>
<keyword evidence="13" id="KW-1185">Reference proteome</keyword>
<comment type="caution">
    <text evidence="12">The sequence shown here is derived from an EMBL/GenBank/DDBJ whole genome shotgun (WGS) entry which is preliminary data.</text>
</comment>
<dbReference type="GO" id="GO:0008483">
    <property type="term" value="F:transaminase activity"/>
    <property type="evidence" value="ECO:0007669"/>
    <property type="project" value="UniProtKB-KW"/>
</dbReference>
<dbReference type="InterPro" id="IPR000192">
    <property type="entry name" value="Aminotrans_V_dom"/>
</dbReference>
<dbReference type="OrthoDB" id="9808002at2"/>
<keyword evidence="6" id="KW-0663">Pyridoxal phosphate</keyword>
<dbReference type="AlphaFoldDB" id="G5K3F4"/>
<dbReference type="GO" id="GO:0046872">
    <property type="term" value="F:metal ion binding"/>
    <property type="evidence" value="ECO:0007669"/>
    <property type="project" value="UniProtKB-KW"/>
</dbReference>
<evidence type="ECO:0000256" key="2">
    <source>
        <dbReference type="ARBA" id="ARBA00006490"/>
    </source>
</evidence>
<dbReference type="Pfam" id="PF00266">
    <property type="entry name" value="Aminotran_5"/>
    <property type="match status" value="1"/>
</dbReference>
<dbReference type="Gene3D" id="3.90.1150.10">
    <property type="entry name" value="Aspartate Aminotransferase, domain 1"/>
    <property type="match status" value="1"/>
</dbReference>
<keyword evidence="4" id="KW-0808">Transferase</keyword>
<dbReference type="eggNOG" id="COG1104">
    <property type="taxonomic scope" value="Bacteria"/>
</dbReference>
<keyword evidence="7" id="KW-0408">Iron</keyword>
<dbReference type="RefSeq" id="WP_008089231.1">
    <property type="nucleotide sequence ID" value="NZ_AEUX02000006.1"/>
</dbReference>
<dbReference type="SUPFAM" id="SSF53383">
    <property type="entry name" value="PLP-dependent transferases"/>
    <property type="match status" value="1"/>
</dbReference>
<evidence type="ECO:0000313" key="12">
    <source>
        <dbReference type="EMBL" id="EHI69721.1"/>
    </source>
</evidence>
<organism evidence="12 13">
    <name type="scientific">Streptococcus ictaluri 707-05</name>
    <dbReference type="NCBI Taxonomy" id="764299"/>
    <lineage>
        <taxon>Bacteria</taxon>
        <taxon>Bacillati</taxon>
        <taxon>Bacillota</taxon>
        <taxon>Bacilli</taxon>
        <taxon>Lactobacillales</taxon>
        <taxon>Streptococcaceae</taxon>
        <taxon>Streptococcus</taxon>
    </lineage>
</organism>
<dbReference type="Gene3D" id="3.40.640.10">
    <property type="entry name" value="Type I PLP-dependent aspartate aminotransferase-like (Major domain)"/>
    <property type="match status" value="1"/>
</dbReference>
<dbReference type="GO" id="GO:0051536">
    <property type="term" value="F:iron-sulfur cluster binding"/>
    <property type="evidence" value="ECO:0007669"/>
    <property type="project" value="UniProtKB-KW"/>
</dbReference>
<comment type="catalytic activity">
    <reaction evidence="9">
        <text>(sulfur carrier)-H + L-cysteine = (sulfur carrier)-SH + L-alanine</text>
        <dbReference type="Rhea" id="RHEA:43892"/>
        <dbReference type="Rhea" id="RHEA-COMP:14737"/>
        <dbReference type="Rhea" id="RHEA-COMP:14739"/>
        <dbReference type="ChEBI" id="CHEBI:29917"/>
        <dbReference type="ChEBI" id="CHEBI:35235"/>
        <dbReference type="ChEBI" id="CHEBI:57972"/>
        <dbReference type="ChEBI" id="CHEBI:64428"/>
        <dbReference type="EC" id="2.8.1.7"/>
    </reaction>
</comment>
<comment type="cofactor">
    <cofactor evidence="1 10">
        <name>pyridoxal 5'-phosphate</name>
        <dbReference type="ChEBI" id="CHEBI:597326"/>
    </cofactor>
</comment>
<keyword evidence="12" id="KW-0032">Aminotransferase</keyword>
<evidence type="ECO:0000256" key="10">
    <source>
        <dbReference type="RuleBase" id="RU004504"/>
    </source>
</evidence>
<reference evidence="12 13" key="1">
    <citation type="journal article" date="2014" name="Int. J. Syst. Evol. Microbiol.">
        <title>Phylogenomics and the dynamic genome evolution of the genus Streptococcus.</title>
        <authorList>
            <consortium name="The Broad Institute Genome Sequencing Platform"/>
            <person name="Richards V.P."/>
            <person name="Palmer S.R."/>
            <person name="Pavinski Bitar P.D."/>
            <person name="Qin X."/>
            <person name="Weinstock G.M."/>
            <person name="Highlander S.K."/>
            <person name="Town C.D."/>
            <person name="Burne R.A."/>
            <person name="Stanhope M.J."/>
        </authorList>
    </citation>
    <scope>NUCLEOTIDE SEQUENCE [LARGE SCALE GENOMIC DNA]</scope>
    <source>
        <strain evidence="12 13">707-05</strain>
    </source>
</reference>
<dbReference type="InterPro" id="IPR016454">
    <property type="entry name" value="Cysteine_dSase"/>
</dbReference>
<dbReference type="EMBL" id="AEUX02000006">
    <property type="protein sequence ID" value="EHI69721.1"/>
    <property type="molecule type" value="Genomic_DNA"/>
</dbReference>
<evidence type="ECO:0000256" key="8">
    <source>
        <dbReference type="ARBA" id="ARBA00023014"/>
    </source>
</evidence>
<evidence type="ECO:0000256" key="9">
    <source>
        <dbReference type="ARBA" id="ARBA00050776"/>
    </source>
</evidence>
<dbReference type="GO" id="GO:0031071">
    <property type="term" value="F:cysteine desulfurase activity"/>
    <property type="evidence" value="ECO:0007669"/>
    <property type="project" value="UniProtKB-EC"/>
</dbReference>
<protein>
    <recommendedName>
        <fullName evidence="3">cysteine desulfurase</fullName>
        <ecNumber evidence="3">2.8.1.7</ecNumber>
    </recommendedName>
</protein>
<keyword evidence="8" id="KW-0411">Iron-sulfur</keyword>
<comment type="similarity">
    <text evidence="2">Belongs to the class-V pyridoxal-phosphate-dependent aminotransferase family. NifS/IscS subfamily.</text>
</comment>
<feature type="domain" description="Aminotransferase class V" evidence="11">
    <location>
        <begin position="3"/>
        <end position="363"/>
    </location>
</feature>
<evidence type="ECO:0000256" key="1">
    <source>
        <dbReference type="ARBA" id="ARBA00001933"/>
    </source>
</evidence>
<dbReference type="EC" id="2.8.1.7" evidence="3"/>
<evidence type="ECO:0000256" key="5">
    <source>
        <dbReference type="ARBA" id="ARBA00022723"/>
    </source>
</evidence>
<proteinExistence type="inferred from homology"/>
<dbReference type="PIRSF" id="PIRSF005572">
    <property type="entry name" value="NifS"/>
    <property type="match status" value="1"/>
</dbReference>
<evidence type="ECO:0000256" key="4">
    <source>
        <dbReference type="ARBA" id="ARBA00022679"/>
    </source>
</evidence>
<dbReference type="InterPro" id="IPR015421">
    <property type="entry name" value="PyrdxlP-dep_Trfase_major"/>
</dbReference>
<dbReference type="InterPro" id="IPR015424">
    <property type="entry name" value="PyrdxlP-dep_Trfase"/>
</dbReference>
<sequence>MTIYFDNAATTPLNAASIDAMTKWITSQNFGNPSSIHHMGRQANKILRECRQSIAQHLASKENQITFTSGGSESNNNAIKGYALAHQHKGKHLITTKIEHHSVLHTMAYLEERFGFEVSYLDVCDGQINMKQFQSLLREDTILVSMMFANNETGDLLPIKEVGDLLKHHQAAFHVDAVQVVGKIALHPDDYGIDLMSASAHKFHGPKGVGFLYNRGLKFDSLIQGGEQEEKRRAGTENMIGIVGMTAALDDAFSHLSQNFSHVEQLEQLLQEELTSLDFHINGRSKAYLPHVLNLSFPNHQNSIVLTQLDLEDIAVSTGSACTAGTVEPSHVLSAYYGKDSSRLKDSIRISFSDQNTQEEVFYLAKILTKILGD</sequence>
<gene>
    <name evidence="12" type="ORF">STRIC_1323</name>
</gene>
<evidence type="ECO:0000256" key="7">
    <source>
        <dbReference type="ARBA" id="ARBA00023004"/>
    </source>
</evidence>
<evidence type="ECO:0000256" key="6">
    <source>
        <dbReference type="ARBA" id="ARBA00022898"/>
    </source>
</evidence>
<dbReference type="InterPro" id="IPR020578">
    <property type="entry name" value="Aminotrans_V_PyrdxlP_BS"/>
</dbReference>
<keyword evidence="5" id="KW-0479">Metal-binding</keyword>
<evidence type="ECO:0000256" key="3">
    <source>
        <dbReference type="ARBA" id="ARBA00012239"/>
    </source>
</evidence>
<dbReference type="PROSITE" id="PS00595">
    <property type="entry name" value="AA_TRANSFER_CLASS_5"/>
    <property type="match status" value="1"/>
</dbReference>
<evidence type="ECO:0000259" key="11">
    <source>
        <dbReference type="Pfam" id="PF00266"/>
    </source>
</evidence>
<accession>G5K3F4</accession>
<name>G5K3F4_9STRE</name>
<evidence type="ECO:0000313" key="13">
    <source>
        <dbReference type="Proteomes" id="UP000003330"/>
    </source>
</evidence>
<dbReference type="STRING" id="764299.STRIC_1323"/>
<dbReference type="PANTHER" id="PTHR11601">
    <property type="entry name" value="CYSTEINE DESULFURYLASE FAMILY MEMBER"/>
    <property type="match status" value="1"/>
</dbReference>
<dbReference type="PANTHER" id="PTHR11601:SF34">
    <property type="entry name" value="CYSTEINE DESULFURASE"/>
    <property type="match status" value="1"/>
</dbReference>